<comment type="caution">
    <text evidence="2">The sequence shown here is derived from an EMBL/GenBank/DDBJ whole genome shotgun (WGS) entry which is preliminary data.</text>
</comment>
<name>A0ABS7NP17_9NOCA</name>
<evidence type="ECO:0000313" key="3">
    <source>
        <dbReference type="Proteomes" id="UP001520140"/>
    </source>
</evidence>
<accession>A0ABS7NP17</accession>
<feature type="region of interest" description="Disordered" evidence="1">
    <location>
        <begin position="208"/>
        <end position="273"/>
    </location>
</feature>
<evidence type="ECO:0000256" key="1">
    <source>
        <dbReference type="SAM" id="MobiDB-lite"/>
    </source>
</evidence>
<evidence type="ECO:0000313" key="2">
    <source>
        <dbReference type="EMBL" id="MBY6319764.1"/>
    </source>
</evidence>
<dbReference type="InterPro" id="IPR025048">
    <property type="entry name" value="DUF3987"/>
</dbReference>
<dbReference type="Pfam" id="PF13148">
    <property type="entry name" value="DUF3987"/>
    <property type="match status" value="1"/>
</dbReference>
<reference evidence="2 3" key="1">
    <citation type="submission" date="2020-06" db="EMBL/GenBank/DDBJ databases">
        <title>Taxonomy, biology and ecology of Rhodococcus bacteria occurring in California pistachio and other woody hosts as revealed by genome sequence analyses.</title>
        <authorList>
            <person name="Gai Y."/>
            <person name="Riely B."/>
        </authorList>
    </citation>
    <scope>NUCLEOTIDE SEQUENCE [LARGE SCALE GENOMIC DNA]</scope>
    <source>
        <strain evidence="2 3">BP-284</strain>
    </source>
</reference>
<dbReference type="EMBL" id="JABUKG010000002">
    <property type="protein sequence ID" value="MBY6319764.1"/>
    <property type="molecule type" value="Genomic_DNA"/>
</dbReference>
<feature type="compositionally biased region" description="Basic and acidic residues" evidence="1">
    <location>
        <begin position="221"/>
        <end position="241"/>
    </location>
</feature>
<keyword evidence="3" id="KW-1185">Reference proteome</keyword>
<feature type="compositionally biased region" description="Basic and acidic residues" evidence="1">
    <location>
        <begin position="256"/>
        <end position="265"/>
    </location>
</feature>
<gene>
    <name evidence="2" type="ORF">HQ605_02895</name>
</gene>
<protein>
    <submittedName>
        <fullName evidence="2">DUF3987 domain-containing protein</fullName>
    </submittedName>
</protein>
<proteinExistence type="predicted"/>
<sequence length="273" mass="29915">MIASDSTTESLVAVMADQGERMMIADAEGEIFGILRGRYSNDSALGVFLRAHTDETFTVDRKGSGSTRLVAPALTVCVATQASAAEKALMDERFIDKGLVARLEFAYPESVKSRYRRGVHSDGMPVPAQVRTGYNNRIGELVLELWDSTRKSVPLDDAAQLHMRRVVANLRKRQFDPDGDLGGTPELETWAAKSAGRVARRALHLHIAEHGPRGVRPAHRGRLDRPRGGDRGVVHREHEGGSRYCVNRLSRPAATRRQDRGRESDGGVVGASP</sequence>
<organism evidence="2 3">
    <name type="scientific">Rhodococcoides kroppenstedtii</name>
    <dbReference type="NCBI Taxonomy" id="293050"/>
    <lineage>
        <taxon>Bacteria</taxon>
        <taxon>Bacillati</taxon>
        <taxon>Actinomycetota</taxon>
        <taxon>Actinomycetes</taxon>
        <taxon>Mycobacteriales</taxon>
        <taxon>Nocardiaceae</taxon>
        <taxon>Rhodococcoides</taxon>
    </lineage>
</organism>
<dbReference type="Proteomes" id="UP001520140">
    <property type="component" value="Unassembled WGS sequence"/>
</dbReference>